<dbReference type="InterPro" id="IPR054270">
    <property type="entry name" value="DUF7001"/>
</dbReference>
<keyword evidence="2" id="KW-1185">Reference proteome</keyword>
<dbReference type="Proteomes" id="UP001595925">
    <property type="component" value="Unassembled WGS sequence"/>
</dbReference>
<reference evidence="1 2" key="1">
    <citation type="journal article" date="2019" name="Int. J. Syst. Evol. Microbiol.">
        <title>The Global Catalogue of Microorganisms (GCM) 10K type strain sequencing project: providing services to taxonomists for standard genome sequencing and annotation.</title>
        <authorList>
            <consortium name="The Broad Institute Genomics Platform"/>
            <consortium name="The Broad Institute Genome Sequencing Center for Infectious Disease"/>
            <person name="Wu L."/>
            <person name="Ma J."/>
        </authorList>
    </citation>
    <scope>NUCLEOTIDE SEQUENCE [LARGE SCALE GENOMIC DNA]</scope>
    <source>
        <strain evidence="1 2">CGMCC 1.15824</strain>
    </source>
</reference>
<dbReference type="AlphaFoldDB" id="A0ABD5QIG1"/>
<accession>A0ABD5QIG1</accession>
<dbReference type="EMBL" id="JBHSJG010000036">
    <property type="protein sequence ID" value="MFC4988824.1"/>
    <property type="molecule type" value="Genomic_DNA"/>
</dbReference>
<gene>
    <name evidence="1" type="ORF">ACFPFO_13825</name>
</gene>
<evidence type="ECO:0000313" key="2">
    <source>
        <dbReference type="Proteomes" id="UP001595925"/>
    </source>
</evidence>
<dbReference type="Pfam" id="PF22529">
    <property type="entry name" value="DUF7001"/>
    <property type="match status" value="1"/>
</dbReference>
<comment type="caution">
    <text evidence="1">The sequence shown here is derived from an EMBL/GenBank/DDBJ whole genome shotgun (WGS) entry which is preliminary data.</text>
</comment>
<evidence type="ECO:0000313" key="1">
    <source>
        <dbReference type="EMBL" id="MFC4988824.1"/>
    </source>
</evidence>
<dbReference type="RefSeq" id="WP_224827527.1">
    <property type="nucleotide sequence ID" value="NZ_JAIVEF010000001.1"/>
</dbReference>
<sequence length="256" mass="28269">MSVERVSIYRAPTTVADADAIEEWLAERIGGRVEVRDRFLRTDGDDSLAEAFAAARVRSPGERETGNTMLGAVRYEERAMAEPERAGGVLYDGIALRLAFNDALPVGERGLDHAHVVLLDRAIATWGDHDARWHKRVVVPGQPSIVSVPGLYEAPAKPEAYYREKERHALLSGGAPPREVLENEVEGEFLIASDPRTTDALKGYALAAVHFLETGEAFCPEEGCRLYDAHYQEDLIEAQLREPEFCPDHADRYGGG</sequence>
<protein>
    <submittedName>
        <fullName evidence="1">DUF7001 family protein</fullName>
    </submittedName>
</protein>
<name>A0ABD5QIG1_9EURY</name>
<organism evidence="1 2">
    <name type="scientific">Saliphagus infecundisoli</name>
    <dbReference type="NCBI Taxonomy" id="1849069"/>
    <lineage>
        <taxon>Archaea</taxon>
        <taxon>Methanobacteriati</taxon>
        <taxon>Methanobacteriota</taxon>
        <taxon>Stenosarchaea group</taxon>
        <taxon>Halobacteria</taxon>
        <taxon>Halobacteriales</taxon>
        <taxon>Natrialbaceae</taxon>
        <taxon>Saliphagus</taxon>
    </lineage>
</organism>
<proteinExistence type="predicted"/>